<proteinExistence type="predicted"/>
<name>A0ABY2WK47_9FLAO</name>
<protein>
    <recommendedName>
        <fullName evidence="1">BIG2 domain-containing protein</fullName>
    </recommendedName>
</protein>
<keyword evidence="3" id="KW-1185">Reference proteome</keyword>
<evidence type="ECO:0000313" key="3">
    <source>
        <dbReference type="Proteomes" id="UP000751614"/>
    </source>
</evidence>
<dbReference type="Pfam" id="PF02368">
    <property type="entry name" value="Big_2"/>
    <property type="match status" value="2"/>
</dbReference>
<organism evidence="2 3">
    <name type="scientific">Flagellimonas algicola</name>
    <dbReference type="NCBI Taxonomy" id="2583815"/>
    <lineage>
        <taxon>Bacteria</taxon>
        <taxon>Pseudomonadati</taxon>
        <taxon>Bacteroidota</taxon>
        <taxon>Flavobacteriia</taxon>
        <taxon>Flavobacteriales</taxon>
        <taxon>Flavobacteriaceae</taxon>
        <taxon>Flagellimonas</taxon>
    </lineage>
</organism>
<feature type="domain" description="BIG2" evidence="1">
    <location>
        <begin position="39"/>
        <end position="115"/>
    </location>
</feature>
<dbReference type="InterPro" id="IPR008964">
    <property type="entry name" value="Invasin/intimin_cell_adhesion"/>
</dbReference>
<dbReference type="Gene3D" id="2.60.40.1080">
    <property type="match status" value="2"/>
</dbReference>
<dbReference type="InterPro" id="IPR003343">
    <property type="entry name" value="Big_2"/>
</dbReference>
<evidence type="ECO:0000259" key="1">
    <source>
        <dbReference type="SMART" id="SM00635"/>
    </source>
</evidence>
<accession>A0ABY2WK47</accession>
<sequence length="520" mass="55851">MKKITYLGIVLLSIGLFVLSCGKDDGPEKPDPNPNPNPNPTTIELDKTSLKLYPFPFYTEGLQVTTDIGSATVAWSSSNEDVAAVNANGEVTPLAIGTTTITAKVGEATATCSINVADGPVNELTLDEETLELFTNEMGGLSLTIDAEVENTSAPVWHSDDETVATVDQEGNVTGQGTGTVEVSVTVDNMTIAMVVTVNPNVYVVGSADENAVIWKNGTPSILALPEGFDSYSYANDVFVTDSGDVYIAGHAHDGFKYQAMVWINGVPKVLNELGYTHGYAHSVVVDDSGNFYVGGYEWDGTYHNGMVWINGTAHEVSDEEVNDKVFSIAVDTDGDVYATGIEEINTLDRAILWKLDVETEILAENNQHVNASGVALSGTDIYVVGSVEENGVQLARRWDVENDVGVDLNENMNNNASASDVVVDNGVVFTVGTEYEFENGNTAKLWIDETAVALSNEVSTNANSVKVDPVDKTVYIAGQKNLNGPDWAARLWIKRGDDIETKDLSESYQNSGARAVFIK</sequence>
<feature type="domain" description="BIG2" evidence="1">
    <location>
        <begin position="120"/>
        <end position="197"/>
    </location>
</feature>
<dbReference type="RefSeq" id="WP_138837159.1">
    <property type="nucleotide sequence ID" value="NZ_VCNI01000002.1"/>
</dbReference>
<dbReference type="SUPFAM" id="SSF49373">
    <property type="entry name" value="Invasin/intimin cell-adhesion fragments"/>
    <property type="match status" value="1"/>
</dbReference>
<dbReference type="Proteomes" id="UP000751614">
    <property type="component" value="Unassembled WGS sequence"/>
</dbReference>
<dbReference type="EMBL" id="VCNI01000002">
    <property type="protein sequence ID" value="TMU55226.1"/>
    <property type="molecule type" value="Genomic_DNA"/>
</dbReference>
<dbReference type="PROSITE" id="PS51257">
    <property type="entry name" value="PROKAR_LIPOPROTEIN"/>
    <property type="match status" value="1"/>
</dbReference>
<reference evidence="2 3" key="1">
    <citation type="submission" date="2019-05" db="EMBL/GenBank/DDBJ databases">
        <title>Flagellimonas sp. AsT0115, sp. nov., isolated from a marine red algae, Asparagopsis taxiformis.</title>
        <authorList>
            <person name="Kim J."/>
            <person name="Jeong S.E."/>
            <person name="Jeon C.O."/>
        </authorList>
    </citation>
    <scope>NUCLEOTIDE SEQUENCE [LARGE SCALE GENOMIC DNA]</scope>
    <source>
        <strain evidence="2 3">AsT0115</strain>
    </source>
</reference>
<comment type="caution">
    <text evidence="2">The sequence shown here is derived from an EMBL/GenBank/DDBJ whole genome shotgun (WGS) entry which is preliminary data.</text>
</comment>
<evidence type="ECO:0000313" key="2">
    <source>
        <dbReference type="EMBL" id="TMU55226.1"/>
    </source>
</evidence>
<dbReference type="SUPFAM" id="SSF101898">
    <property type="entry name" value="NHL repeat"/>
    <property type="match status" value="1"/>
</dbReference>
<dbReference type="SMART" id="SM00635">
    <property type="entry name" value="BID_2"/>
    <property type="match status" value="2"/>
</dbReference>
<gene>
    <name evidence="2" type="ORF">FGG15_13670</name>
</gene>